<name>A0A9N8HAG5_9STRA</name>
<accession>A0A9N8HAG5</accession>
<gene>
    <name evidence="4" type="ORF">SEMRO_319_G116280.1</name>
</gene>
<dbReference type="GO" id="GO:0004553">
    <property type="term" value="F:hydrolase activity, hydrolyzing O-glycosyl compounds"/>
    <property type="evidence" value="ECO:0007669"/>
    <property type="project" value="InterPro"/>
</dbReference>
<dbReference type="GO" id="GO:0009251">
    <property type="term" value="P:glucan catabolic process"/>
    <property type="evidence" value="ECO:0007669"/>
    <property type="project" value="TreeGrafter"/>
</dbReference>
<evidence type="ECO:0000313" key="5">
    <source>
        <dbReference type="Proteomes" id="UP001153069"/>
    </source>
</evidence>
<dbReference type="OrthoDB" id="192832at2759"/>
<feature type="domain" description="GH16" evidence="3">
    <location>
        <begin position="142"/>
        <end position="477"/>
    </location>
</feature>
<evidence type="ECO:0000259" key="3">
    <source>
        <dbReference type="PROSITE" id="PS51762"/>
    </source>
</evidence>
<dbReference type="EMBL" id="CAICTM010000318">
    <property type="protein sequence ID" value="CAB9507758.1"/>
    <property type="molecule type" value="Genomic_DNA"/>
</dbReference>
<evidence type="ECO:0000256" key="1">
    <source>
        <dbReference type="SAM" id="MobiDB-lite"/>
    </source>
</evidence>
<dbReference type="Pfam" id="PF26113">
    <property type="entry name" value="GH16_XgeA"/>
    <property type="match status" value="1"/>
</dbReference>
<evidence type="ECO:0000256" key="2">
    <source>
        <dbReference type="SAM" id="Phobius"/>
    </source>
</evidence>
<keyword evidence="2" id="KW-0812">Transmembrane</keyword>
<keyword evidence="5" id="KW-1185">Reference proteome</keyword>
<dbReference type="InterPro" id="IPR050546">
    <property type="entry name" value="Glycosyl_Hydrlase_16"/>
</dbReference>
<dbReference type="PROSITE" id="PS51762">
    <property type="entry name" value="GH16_2"/>
    <property type="match status" value="1"/>
</dbReference>
<dbReference type="PANTHER" id="PTHR10963">
    <property type="entry name" value="GLYCOSYL HYDROLASE-RELATED"/>
    <property type="match status" value="1"/>
</dbReference>
<comment type="caution">
    <text evidence="4">The sequence shown here is derived from an EMBL/GenBank/DDBJ whole genome shotgun (WGS) entry which is preliminary data.</text>
</comment>
<keyword evidence="2" id="KW-0472">Membrane</keyword>
<dbReference type="AlphaFoldDB" id="A0A9N8HAG5"/>
<feature type="transmembrane region" description="Helical" evidence="2">
    <location>
        <begin position="110"/>
        <end position="134"/>
    </location>
</feature>
<sequence>MTSKQVAFCETDPLKPPATATVQYGNDDNYVDDFDASSEAFVSLKTESFAGSNRDDDDEAEAAERLSVRLLAVPDDDEEAHDRILRESLNFVALSTEAQKRKSIRAQQQAGGRIGTMVVIVLIGLALLGVALYAGAKVIGPASQPLGPYELVERQEGEDFFNFYSFYEGRDSVGSNGYLMYINEDKAKSMGLANVTYEKDVLDFYAQREHDKQQGKVIGDDDDDDIDIAMEGATPPPADASKKEPFIYMGSAPTDAGPRDSIRLEGKRRFNRGLFIIDVRHMPAGCGVWPAFWLTDEANWPVNGEIDIIEGVNYQSNAKTALHSTKGCVMDDIPAGTMTGGWDTAVGIPDRKTGIPDMTMRYAQNCFVYDPHQWLNQGCVAVDERNGTIGIPLNQKGGGVYALEWDPIYRHMRTWVFTPHKSVPDNLRDAIRTANLPPDQRVLPDPDLWPIPYGYFAIGEGTNCAANHFKNMRLVFNLAFCGSVAGNRFQMDCPAQAAQFATCNEYVASQPEELNEAYWKIRGVYVYERSWERAWMK</sequence>
<evidence type="ECO:0000313" key="4">
    <source>
        <dbReference type="EMBL" id="CAB9507758.1"/>
    </source>
</evidence>
<proteinExistence type="predicted"/>
<reference evidence="4" key="1">
    <citation type="submission" date="2020-06" db="EMBL/GenBank/DDBJ databases">
        <authorList>
            <consortium name="Plant Systems Biology data submission"/>
        </authorList>
    </citation>
    <scope>NUCLEOTIDE SEQUENCE</scope>
    <source>
        <strain evidence="4">D6</strain>
    </source>
</reference>
<dbReference type="Proteomes" id="UP001153069">
    <property type="component" value="Unassembled WGS sequence"/>
</dbReference>
<keyword evidence="2" id="KW-1133">Transmembrane helix</keyword>
<dbReference type="InterPro" id="IPR013320">
    <property type="entry name" value="ConA-like_dom_sf"/>
</dbReference>
<dbReference type="SUPFAM" id="SSF49899">
    <property type="entry name" value="Concanavalin A-like lectins/glucanases"/>
    <property type="match status" value="1"/>
</dbReference>
<organism evidence="4 5">
    <name type="scientific">Seminavis robusta</name>
    <dbReference type="NCBI Taxonomy" id="568900"/>
    <lineage>
        <taxon>Eukaryota</taxon>
        <taxon>Sar</taxon>
        <taxon>Stramenopiles</taxon>
        <taxon>Ochrophyta</taxon>
        <taxon>Bacillariophyta</taxon>
        <taxon>Bacillariophyceae</taxon>
        <taxon>Bacillariophycidae</taxon>
        <taxon>Naviculales</taxon>
        <taxon>Naviculaceae</taxon>
        <taxon>Seminavis</taxon>
    </lineage>
</organism>
<dbReference type="PANTHER" id="PTHR10963:SF24">
    <property type="entry name" value="GLYCOSIDASE C21B10.07-RELATED"/>
    <property type="match status" value="1"/>
</dbReference>
<dbReference type="InterPro" id="IPR000757">
    <property type="entry name" value="Beta-glucanase-like"/>
</dbReference>
<feature type="region of interest" description="Disordered" evidence="1">
    <location>
        <begin position="1"/>
        <end position="23"/>
    </location>
</feature>
<dbReference type="Gene3D" id="2.60.120.200">
    <property type="match status" value="1"/>
</dbReference>
<protein>
    <submittedName>
        <fullName evidence="4">Probable endo-1,3(4)-beta-glucanase</fullName>
    </submittedName>
</protein>